<proteinExistence type="predicted"/>
<dbReference type="STRING" id="1432656.X802_05180"/>
<keyword evidence="3" id="KW-1185">Reference proteome</keyword>
<evidence type="ECO:0000313" key="2">
    <source>
        <dbReference type="EMBL" id="AJC71633.1"/>
    </source>
</evidence>
<dbReference type="Pfam" id="PF05016">
    <property type="entry name" value="ParE_toxin"/>
    <property type="match status" value="1"/>
</dbReference>
<sequence>MVFKVDVDDRVFAEAKKWLMPAHIRKLSEFILALCEDPDSPVPKEFDVRKVKGKTIKGFPAYALRLGGYRVFYGVDWENKVIYVAKIEPRGRAYKR</sequence>
<dbReference type="AlphaFoldDB" id="A0A0X1KK42"/>
<reference evidence="2 3" key="1">
    <citation type="submission" date="2014-01" db="EMBL/GenBank/DDBJ databases">
        <title>Genome sequencing of Thermococcus guaymasensis.</title>
        <authorList>
            <person name="Zhang X."/>
            <person name="Alvare G."/>
            <person name="Fristensky B."/>
            <person name="Chen L."/>
            <person name="Suen T."/>
            <person name="Chen Q."/>
            <person name="Ma K."/>
        </authorList>
    </citation>
    <scope>NUCLEOTIDE SEQUENCE [LARGE SCALE GENOMIC DNA]</scope>
    <source>
        <strain evidence="2 3">DSM 11113</strain>
    </source>
</reference>
<keyword evidence="1" id="KW-1277">Toxin-antitoxin system</keyword>
<gene>
    <name evidence="2" type="ORF">X802_05180</name>
</gene>
<accession>A0A0X1KK42</accession>
<dbReference type="InterPro" id="IPR035093">
    <property type="entry name" value="RelE/ParE_toxin_dom_sf"/>
</dbReference>
<organism evidence="2 3">
    <name type="scientific">Thermococcus guaymasensis DSM 11113</name>
    <dbReference type="NCBI Taxonomy" id="1432656"/>
    <lineage>
        <taxon>Archaea</taxon>
        <taxon>Methanobacteriati</taxon>
        <taxon>Methanobacteriota</taxon>
        <taxon>Thermococci</taxon>
        <taxon>Thermococcales</taxon>
        <taxon>Thermococcaceae</taxon>
        <taxon>Thermococcus</taxon>
    </lineage>
</organism>
<name>A0A0X1KK42_9EURY</name>
<dbReference type="Gene3D" id="3.30.2310.20">
    <property type="entry name" value="RelE-like"/>
    <property type="match status" value="1"/>
</dbReference>
<dbReference type="KEGG" id="tgy:X802_05180"/>
<dbReference type="SUPFAM" id="SSF143011">
    <property type="entry name" value="RelE-like"/>
    <property type="match status" value="1"/>
</dbReference>
<dbReference type="Proteomes" id="UP000062043">
    <property type="component" value="Chromosome"/>
</dbReference>
<protein>
    <submittedName>
        <fullName evidence="2">Plasmid stabilization protein ParE</fullName>
    </submittedName>
</protein>
<dbReference type="PATRIC" id="fig|1432656.3.peg.1006"/>
<evidence type="ECO:0000256" key="1">
    <source>
        <dbReference type="ARBA" id="ARBA00022649"/>
    </source>
</evidence>
<evidence type="ECO:0000313" key="3">
    <source>
        <dbReference type="Proteomes" id="UP000062043"/>
    </source>
</evidence>
<dbReference type="InterPro" id="IPR007712">
    <property type="entry name" value="RelE/ParE_toxin"/>
</dbReference>
<dbReference type="EMBL" id="CP007140">
    <property type="protein sequence ID" value="AJC71633.1"/>
    <property type="molecule type" value="Genomic_DNA"/>
</dbReference>